<protein>
    <submittedName>
        <fullName evidence="10">Peptidase S24-like domain</fullName>
        <ecNumber evidence="10">3.4.21.88</ecNumber>
    </submittedName>
</protein>
<dbReference type="Gene3D" id="2.10.109.10">
    <property type="entry name" value="Umud Fragment, subunit A"/>
    <property type="match status" value="1"/>
</dbReference>
<comment type="similarity">
    <text evidence="1 7">Belongs to the peptidase S24 family.</text>
</comment>
<evidence type="ECO:0000259" key="9">
    <source>
        <dbReference type="Pfam" id="PF00717"/>
    </source>
</evidence>
<evidence type="ECO:0000256" key="3">
    <source>
        <dbReference type="ARBA" id="ARBA00022801"/>
    </source>
</evidence>
<feature type="compositionally biased region" description="Basic and acidic residues" evidence="8">
    <location>
        <begin position="15"/>
        <end position="24"/>
    </location>
</feature>
<dbReference type="PANTHER" id="PTHR33516:SF2">
    <property type="entry name" value="LEXA REPRESSOR-RELATED"/>
    <property type="match status" value="1"/>
</dbReference>
<evidence type="ECO:0000313" key="11">
    <source>
        <dbReference type="Proteomes" id="UP000028730"/>
    </source>
</evidence>
<dbReference type="InterPro" id="IPR039418">
    <property type="entry name" value="LexA-like"/>
</dbReference>
<dbReference type="PANTHER" id="PTHR33516">
    <property type="entry name" value="LEXA REPRESSOR"/>
    <property type="match status" value="1"/>
</dbReference>
<dbReference type="CDD" id="cd06529">
    <property type="entry name" value="S24_LexA-like"/>
    <property type="match status" value="1"/>
</dbReference>
<keyword evidence="2" id="KW-0227">DNA damage</keyword>
<evidence type="ECO:0000256" key="2">
    <source>
        <dbReference type="ARBA" id="ARBA00022763"/>
    </source>
</evidence>
<dbReference type="Pfam" id="PF00717">
    <property type="entry name" value="Peptidase_S24"/>
    <property type="match status" value="1"/>
</dbReference>
<comment type="caution">
    <text evidence="10">The sequence shown here is derived from an EMBL/GenBank/DDBJ whole genome shotgun (WGS) entry which is preliminary data.</text>
</comment>
<reference evidence="10 11" key="1">
    <citation type="journal article" date="2014" name="Appl. Environ. Microbiol.">
        <title>Genomic encyclopedia of type strains of the genus Bifidobacterium.</title>
        <authorList>
            <person name="Milani C."/>
            <person name="Lugli G.A."/>
            <person name="Duranti S."/>
            <person name="Turroni F."/>
            <person name="Bottacini F."/>
            <person name="Mangifesta M."/>
            <person name="Sanchez B."/>
            <person name="Viappiani A."/>
            <person name="Mancabelli L."/>
            <person name="Taminiau B."/>
            <person name="Delcenserie V."/>
            <person name="Barrangou R."/>
            <person name="Margolles A."/>
            <person name="van Sinderen D."/>
            <person name="Ventura M."/>
        </authorList>
    </citation>
    <scope>NUCLEOTIDE SEQUENCE [LARGE SCALE GENOMIC DNA]</scope>
    <source>
        <strain evidence="10 11">DSM 19703</strain>
    </source>
</reference>
<accession>A0A080N1W0</accession>
<evidence type="ECO:0000313" key="10">
    <source>
        <dbReference type="EMBL" id="KFF30843.1"/>
    </source>
</evidence>
<evidence type="ECO:0000256" key="7">
    <source>
        <dbReference type="RuleBase" id="RU003991"/>
    </source>
</evidence>
<dbReference type="RefSeq" id="WP_238549844.1">
    <property type="nucleotide sequence ID" value="NZ_ATLK01000001.1"/>
</dbReference>
<evidence type="ECO:0000256" key="4">
    <source>
        <dbReference type="ARBA" id="ARBA00022813"/>
    </source>
</evidence>
<dbReference type="EMBL" id="ATLK01000001">
    <property type="protein sequence ID" value="KFF30843.1"/>
    <property type="molecule type" value="Genomic_DNA"/>
</dbReference>
<keyword evidence="4 7" id="KW-0068">Autocatalytic cleavage</keyword>
<dbReference type="InterPro" id="IPR015927">
    <property type="entry name" value="Peptidase_S24_S26A/B/C"/>
</dbReference>
<dbReference type="InterPro" id="IPR050077">
    <property type="entry name" value="LexA_repressor"/>
</dbReference>
<dbReference type="eggNOG" id="COG1974">
    <property type="taxonomic scope" value="Bacteria"/>
</dbReference>
<dbReference type="GO" id="GO:0009432">
    <property type="term" value="P:SOS response"/>
    <property type="evidence" value="ECO:0007669"/>
    <property type="project" value="UniProtKB-KW"/>
</dbReference>
<dbReference type="GO" id="GO:0006281">
    <property type="term" value="P:DNA repair"/>
    <property type="evidence" value="ECO:0007669"/>
    <property type="project" value="UniProtKB-KW"/>
</dbReference>
<feature type="domain" description="Peptidase S24/S26A/S26B/S26C" evidence="9">
    <location>
        <begin position="51"/>
        <end position="166"/>
    </location>
</feature>
<dbReference type="GO" id="GO:0006355">
    <property type="term" value="P:regulation of DNA-templated transcription"/>
    <property type="evidence" value="ECO:0007669"/>
    <property type="project" value="InterPro"/>
</dbReference>
<dbReference type="InterPro" id="IPR006197">
    <property type="entry name" value="Peptidase_S24_LexA"/>
</dbReference>
<sequence>MQRSPVIQTAQMPGDTRHHTESGRRAQGPAQRCTVSSLYRSTLSPTPVPITLESVHAGFPSVAQDYFAGDFSFDEHIIQHPDTTFIVTVAGDSMQGAGIWDGDLLVVDRSLEVRDGDVVIAILDDELTVKRLVMHGSTPVLHAENPRYPDFSSADAEQLEIWGVVVGNFHMQRDCYRKSNVRPAPGPHRIS</sequence>
<evidence type="ECO:0000256" key="1">
    <source>
        <dbReference type="ARBA" id="ARBA00007484"/>
    </source>
</evidence>
<feature type="region of interest" description="Disordered" evidence="8">
    <location>
        <begin position="1"/>
        <end position="31"/>
    </location>
</feature>
<dbReference type="STRING" id="1341695.BBOMB_0157"/>
<dbReference type="GO" id="GO:0004252">
    <property type="term" value="F:serine-type endopeptidase activity"/>
    <property type="evidence" value="ECO:0007669"/>
    <property type="project" value="UniProtKB-EC"/>
</dbReference>
<dbReference type="NCBIfam" id="NF007621">
    <property type="entry name" value="PRK10276.1"/>
    <property type="match status" value="1"/>
</dbReference>
<keyword evidence="3 7" id="KW-0378">Hydrolase</keyword>
<name>A0A080N1W0_9BIFI</name>
<keyword evidence="11" id="KW-1185">Reference proteome</keyword>
<feature type="compositionally biased region" description="Polar residues" evidence="8">
    <location>
        <begin position="1"/>
        <end position="11"/>
    </location>
</feature>
<keyword evidence="5" id="KW-0234">DNA repair</keyword>
<gene>
    <name evidence="10" type="ORF">BBOMB_0157</name>
</gene>
<keyword evidence="6" id="KW-0742">SOS response</keyword>
<evidence type="ECO:0000256" key="5">
    <source>
        <dbReference type="ARBA" id="ARBA00023204"/>
    </source>
</evidence>
<dbReference type="SUPFAM" id="SSF51306">
    <property type="entry name" value="LexA/Signal peptidase"/>
    <property type="match status" value="1"/>
</dbReference>
<dbReference type="PRINTS" id="PR00726">
    <property type="entry name" value="LEXASERPTASE"/>
</dbReference>
<dbReference type="Proteomes" id="UP000028730">
    <property type="component" value="Unassembled WGS sequence"/>
</dbReference>
<dbReference type="InterPro" id="IPR036286">
    <property type="entry name" value="LexA/Signal_pep-like_sf"/>
</dbReference>
<organism evidence="10 11">
    <name type="scientific">Bifidobacterium bombi DSM 19703</name>
    <dbReference type="NCBI Taxonomy" id="1341695"/>
    <lineage>
        <taxon>Bacteria</taxon>
        <taxon>Bacillati</taxon>
        <taxon>Actinomycetota</taxon>
        <taxon>Actinomycetes</taxon>
        <taxon>Bifidobacteriales</taxon>
        <taxon>Bifidobacteriaceae</taxon>
        <taxon>Bifidobacterium</taxon>
    </lineage>
</organism>
<dbReference type="EC" id="3.4.21.88" evidence="10"/>
<dbReference type="AlphaFoldDB" id="A0A080N1W0"/>
<evidence type="ECO:0000256" key="8">
    <source>
        <dbReference type="SAM" id="MobiDB-lite"/>
    </source>
</evidence>
<proteinExistence type="inferred from homology"/>
<dbReference type="GO" id="GO:0003677">
    <property type="term" value="F:DNA binding"/>
    <property type="evidence" value="ECO:0007669"/>
    <property type="project" value="InterPro"/>
</dbReference>
<evidence type="ECO:0000256" key="6">
    <source>
        <dbReference type="ARBA" id="ARBA00023236"/>
    </source>
</evidence>